<dbReference type="Gene3D" id="3.40.50.880">
    <property type="match status" value="1"/>
</dbReference>
<evidence type="ECO:0000313" key="2">
    <source>
        <dbReference type="Proteomes" id="UP000199556"/>
    </source>
</evidence>
<organism evidence="1 2">
    <name type="scientific">Ectothiorhodospira mobilis</name>
    <dbReference type="NCBI Taxonomy" id="195064"/>
    <lineage>
        <taxon>Bacteria</taxon>
        <taxon>Pseudomonadati</taxon>
        <taxon>Pseudomonadota</taxon>
        <taxon>Gammaproteobacteria</taxon>
        <taxon>Chromatiales</taxon>
        <taxon>Ectothiorhodospiraceae</taxon>
        <taxon>Ectothiorhodospira</taxon>
    </lineage>
</organism>
<gene>
    <name evidence="1" type="ORF">SAMN05421721_11829</name>
</gene>
<keyword evidence="1" id="KW-0315">Glutamine amidotransferase</keyword>
<protein>
    <submittedName>
        <fullName evidence="1">GMP synthase-Glutamine amidotransferase</fullName>
    </submittedName>
</protein>
<dbReference type="OrthoDB" id="9813383at2"/>
<dbReference type="AlphaFoldDB" id="A0A1I4SLI1"/>
<dbReference type="Proteomes" id="UP000199556">
    <property type="component" value="Unassembled WGS sequence"/>
</dbReference>
<dbReference type="InterPro" id="IPR029062">
    <property type="entry name" value="Class_I_gatase-like"/>
</dbReference>
<proteinExistence type="predicted"/>
<dbReference type="GO" id="GO:0016740">
    <property type="term" value="F:transferase activity"/>
    <property type="evidence" value="ECO:0007669"/>
    <property type="project" value="UniProtKB-KW"/>
</dbReference>
<keyword evidence="2" id="KW-1185">Reference proteome</keyword>
<dbReference type="EMBL" id="FOUO01000018">
    <property type="protein sequence ID" value="SFM65210.1"/>
    <property type="molecule type" value="Genomic_DNA"/>
</dbReference>
<accession>A0A1I4SLI1</accession>
<sequence length="239" mass="26207">MKQYAVVQHSYAEFLGLIETQLEQRDIGFRYFRPFVGPDLPGSAAQFDGLWLLGGPQWPAALEEELGLIQAFRAARRPVVGLGLGGLLVARAAGGLPREDAGSTCGFCTARRTEAGAGDALAEALDGREVLVLRQGQVDPPPGLEPLLVDDRGRWLAIRPDALTYGLLCRPEMKPGMLEDLVMDPHHEPPADIGDCLDQARARWPAMQETTDRVVAALVSELQLMRERRKMPVFSLKVE</sequence>
<dbReference type="SUPFAM" id="SSF52317">
    <property type="entry name" value="Class I glutamine amidotransferase-like"/>
    <property type="match status" value="1"/>
</dbReference>
<evidence type="ECO:0000313" key="1">
    <source>
        <dbReference type="EMBL" id="SFM65210.1"/>
    </source>
</evidence>
<dbReference type="RefSeq" id="WP_090487082.1">
    <property type="nucleotide sequence ID" value="NZ_FOUO01000018.1"/>
</dbReference>
<name>A0A1I4SLI1_ECTMO</name>
<keyword evidence="1" id="KW-0808">Transferase</keyword>
<dbReference type="STRING" id="195064.SAMN05421721_11829"/>
<reference evidence="1 2" key="1">
    <citation type="submission" date="2016-10" db="EMBL/GenBank/DDBJ databases">
        <authorList>
            <person name="de Groot N.N."/>
        </authorList>
    </citation>
    <scope>NUCLEOTIDE SEQUENCE [LARGE SCALE GENOMIC DNA]</scope>
    <source>
        <strain evidence="1 2">DSM 4180</strain>
    </source>
</reference>